<gene>
    <name evidence="3" type="ORF">CVT24_008664</name>
</gene>
<dbReference type="OrthoDB" id="195231at2759"/>
<feature type="region of interest" description="Disordered" evidence="1">
    <location>
        <begin position="244"/>
        <end position="266"/>
    </location>
</feature>
<feature type="compositionally biased region" description="Low complexity" evidence="1">
    <location>
        <begin position="127"/>
        <end position="140"/>
    </location>
</feature>
<dbReference type="Proteomes" id="UP000284842">
    <property type="component" value="Unassembled WGS sequence"/>
</dbReference>
<feature type="chain" id="PRO_5019364553" evidence="2">
    <location>
        <begin position="23"/>
        <end position="465"/>
    </location>
</feature>
<keyword evidence="2" id="KW-0732">Signal</keyword>
<dbReference type="STRING" id="181874.A0A409WWR0"/>
<protein>
    <submittedName>
        <fullName evidence="3">Uncharacterized protein</fullName>
    </submittedName>
</protein>
<evidence type="ECO:0000256" key="2">
    <source>
        <dbReference type="SAM" id="SignalP"/>
    </source>
</evidence>
<accession>A0A409WWR0</accession>
<dbReference type="AlphaFoldDB" id="A0A409WWR0"/>
<feature type="compositionally biased region" description="Polar residues" evidence="1">
    <location>
        <begin position="109"/>
        <end position="126"/>
    </location>
</feature>
<feature type="compositionally biased region" description="Pro residues" evidence="1">
    <location>
        <begin position="92"/>
        <end position="101"/>
    </location>
</feature>
<feature type="signal peptide" evidence="2">
    <location>
        <begin position="1"/>
        <end position="22"/>
    </location>
</feature>
<feature type="region of interest" description="Disordered" evidence="1">
    <location>
        <begin position="83"/>
        <end position="140"/>
    </location>
</feature>
<keyword evidence="4" id="KW-1185">Reference proteome</keyword>
<sequence>MQRLRQFCLYFALSSGLTLVSGQLIQVPTLLPVISSPTSEGGNGVVGVVVLPGLSGQSHYSYSDSVQGAEATAQAQSLEPLRGINGNGLLNPPVPFPPPPLSSSRLAATISSNAASPTQSPNGQPASISDTSATDSSSGALLSNVNTLPLAPAQFQLPTTGVLTTASGKPIPCSPKSTHLNPTTHKFISECTESTFCLAPPGSASNATRNGVCARRRCRRDMYPFGFFGTEGSEMVLNTNTNLSSSTKKTKQKKKSPITRQGPFLPPDLPPICPEGTFCPDDGSGCLPQVSLGAACELARDEQCALPPNMIDGASLTTGVGKAAKPIPSRPRGICLDRTCMSASQTLSEPCVLENTTYVSDIDKGQAGAGLFTSHIIRDNCLSPTFYCSLEGVTAPLTKAKMAPPIGGFAFSTGKYKLVENGVLIGKGTCKRTKLLGEACAWDAMCETHHSLLVTISNDILHVCG</sequence>
<dbReference type="InParanoid" id="A0A409WWR0"/>
<comment type="caution">
    <text evidence="3">The sequence shown here is derived from an EMBL/GenBank/DDBJ whole genome shotgun (WGS) entry which is preliminary data.</text>
</comment>
<proteinExistence type="predicted"/>
<evidence type="ECO:0000313" key="3">
    <source>
        <dbReference type="EMBL" id="PPQ82909.1"/>
    </source>
</evidence>
<reference evidence="3 4" key="1">
    <citation type="journal article" date="2018" name="Evol. Lett.">
        <title>Horizontal gene cluster transfer increased hallucinogenic mushroom diversity.</title>
        <authorList>
            <person name="Reynolds H.T."/>
            <person name="Vijayakumar V."/>
            <person name="Gluck-Thaler E."/>
            <person name="Korotkin H.B."/>
            <person name="Matheny P.B."/>
            <person name="Slot J.C."/>
        </authorList>
    </citation>
    <scope>NUCLEOTIDE SEQUENCE [LARGE SCALE GENOMIC DNA]</scope>
    <source>
        <strain evidence="3 4">2629</strain>
    </source>
</reference>
<name>A0A409WWR0_9AGAR</name>
<evidence type="ECO:0000256" key="1">
    <source>
        <dbReference type="SAM" id="MobiDB-lite"/>
    </source>
</evidence>
<evidence type="ECO:0000313" key="4">
    <source>
        <dbReference type="Proteomes" id="UP000284842"/>
    </source>
</evidence>
<dbReference type="EMBL" id="NHTK01005101">
    <property type="protein sequence ID" value="PPQ82909.1"/>
    <property type="molecule type" value="Genomic_DNA"/>
</dbReference>
<feature type="compositionally biased region" description="Basic residues" evidence="1">
    <location>
        <begin position="248"/>
        <end position="257"/>
    </location>
</feature>
<organism evidence="3 4">
    <name type="scientific">Panaeolus cyanescens</name>
    <dbReference type="NCBI Taxonomy" id="181874"/>
    <lineage>
        <taxon>Eukaryota</taxon>
        <taxon>Fungi</taxon>
        <taxon>Dikarya</taxon>
        <taxon>Basidiomycota</taxon>
        <taxon>Agaricomycotina</taxon>
        <taxon>Agaricomycetes</taxon>
        <taxon>Agaricomycetidae</taxon>
        <taxon>Agaricales</taxon>
        <taxon>Agaricineae</taxon>
        <taxon>Galeropsidaceae</taxon>
        <taxon>Panaeolus</taxon>
    </lineage>
</organism>